<organism evidence="2 3">
    <name type="scientific">Actinomadura craniellae</name>
    <dbReference type="NCBI Taxonomy" id="2231787"/>
    <lineage>
        <taxon>Bacteria</taxon>
        <taxon>Bacillati</taxon>
        <taxon>Actinomycetota</taxon>
        <taxon>Actinomycetes</taxon>
        <taxon>Streptosporangiales</taxon>
        <taxon>Thermomonosporaceae</taxon>
        <taxon>Actinomadura</taxon>
    </lineage>
</organism>
<protein>
    <submittedName>
        <fullName evidence="2">MCE family protein</fullName>
    </submittedName>
</protein>
<dbReference type="RefSeq" id="WP_111863574.1">
    <property type="nucleotide sequence ID" value="NZ_QLYX01000002.1"/>
</dbReference>
<dbReference type="OrthoDB" id="4655264at2"/>
<dbReference type="AlphaFoldDB" id="A0A365HAW6"/>
<sequence>MNIEDMPLRRRLTISLATLLALAATGYALIARPFAAEGTRLVADFGTAGQGLGTSSPVKIRGVTVGRVDAIDLLPDGRARVTLRIDPGTHVPDSVSATVEPESVFGPKFVGLAPGPREATGPYLADGARIAVTGESGDLNSLLTDADRTLAAIDPQDVAVIVDALGQGLGGQGQRLRGIVDSTGTLVEVAHRRRREAQVFLADLGALAELRGVGQSAGAVTGDANALIATASAGQNRLRRTASGVSAVSALLAHGLGKHGGNAGEGFRSAERAAAVLRAQLGIGGPAVRTLTELLPYYRAVGWAPGPDGTGKHMLAVQIMLPTDPCELLIGLCP</sequence>
<dbReference type="Pfam" id="PF02470">
    <property type="entry name" value="MlaD"/>
    <property type="match status" value="1"/>
</dbReference>
<comment type="caution">
    <text evidence="2">The sequence shown here is derived from an EMBL/GenBank/DDBJ whole genome shotgun (WGS) entry which is preliminary data.</text>
</comment>
<dbReference type="PANTHER" id="PTHR33371">
    <property type="entry name" value="INTERMEMBRANE PHOSPHOLIPID TRANSPORT SYSTEM BINDING PROTEIN MLAD-RELATED"/>
    <property type="match status" value="1"/>
</dbReference>
<dbReference type="GO" id="GO:0005576">
    <property type="term" value="C:extracellular region"/>
    <property type="evidence" value="ECO:0007669"/>
    <property type="project" value="TreeGrafter"/>
</dbReference>
<dbReference type="EMBL" id="QLYX01000002">
    <property type="protein sequence ID" value="RAY16235.1"/>
    <property type="molecule type" value="Genomic_DNA"/>
</dbReference>
<proteinExistence type="predicted"/>
<feature type="domain" description="Mce/MlaD" evidence="1">
    <location>
        <begin position="38"/>
        <end position="115"/>
    </location>
</feature>
<keyword evidence="3" id="KW-1185">Reference proteome</keyword>
<dbReference type="InterPro" id="IPR052336">
    <property type="entry name" value="MlaD_Phospholipid_Transporter"/>
</dbReference>
<accession>A0A365HAW6</accession>
<dbReference type="PANTHER" id="PTHR33371:SF16">
    <property type="entry name" value="MCE-FAMILY PROTEIN MCE3F"/>
    <property type="match status" value="1"/>
</dbReference>
<evidence type="ECO:0000313" key="2">
    <source>
        <dbReference type="EMBL" id="RAY16235.1"/>
    </source>
</evidence>
<name>A0A365HAW6_9ACTN</name>
<evidence type="ECO:0000313" key="3">
    <source>
        <dbReference type="Proteomes" id="UP000251891"/>
    </source>
</evidence>
<dbReference type="Proteomes" id="UP000251891">
    <property type="component" value="Unassembled WGS sequence"/>
</dbReference>
<dbReference type="InterPro" id="IPR003399">
    <property type="entry name" value="Mce/MlaD"/>
</dbReference>
<evidence type="ECO:0000259" key="1">
    <source>
        <dbReference type="Pfam" id="PF02470"/>
    </source>
</evidence>
<reference evidence="2 3" key="1">
    <citation type="submission" date="2018-06" db="EMBL/GenBank/DDBJ databases">
        <title>Actinomadura craniellae sp. nov. isolated from marine sponge Craniella sp.</title>
        <authorList>
            <person name="Li L."/>
            <person name="Xu Q.H."/>
            <person name="Lin H.W."/>
            <person name="Lu Y.H."/>
        </authorList>
    </citation>
    <scope>NUCLEOTIDE SEQUENCE [LARGE SCALE GENOMIC DNA]</scope>
    <source>
        <strain evidence="2 3">LHW63021</strain>
    </source>
</reference>
<gene>
    <name evidence="2" type="ORF">DPM19_04870</name>
</gene>